<name>A0A518FNM8_9PLAN</name>
<dbReference type="PANTHER" id="PTHR23291:SF50">
    <property type="entry name" value="PROTEIN LIFEGUARD 4"/>
    <property type="match status" value="1"/>
</dbReference>
<evidence type="ECO:0000313" key="7">
    <source>
        <dbReference type="EMBL" id="QDT25941.1"/>
    </source>
</evidence>
<feature type="transmembrane region" description="Helical" evidence="6">
    <location>
        <begin position="131"/>
        <end position="152"/>
    </location>
</feature>
<dbReference type="EMBL" id="CP037421">
    <property type="protein sequence ID" value="QDT25941.1"/>
    <property type="molecule type" value="Genomic_DNA"/>
</dbReference>
<evidence type="ECO:0000256" key="5">
    <source>
        <dbReference type="ARBA" id="ARBA00023136"/>
    </source>
</evidence>
<comment type="subcellular location">
    <subcellularLocation>
        <location evidence="1">Membrane</location>
        <topology evidence="1">Multi-pass membrane protein</topology>
    </subcellularLocation>
</comment>
<dbReference type="Pfam" id="PF01027">
    <property type="entry name" value="Bax1-I"/>
    <property type="match status" value="1"/>
</dbReference>
<keyword evidence="4 6" id="KW-1133">Transmembrane helix</keyword>
<dbReference type="OrthoDB" id="5177430at2"/>
<evidence type="ECO:0000256" key="6">
    <source>
        <dbReference type="RuleBase" id="RU004379"/>
    </source>
</evidence>
<accession>A0A517Q2T5</accession>
<evidence type="ECO:0000256" key="4">
    <source>
        <dbReference type="ARBA" id="ARBA00022989"/>
    </source>
</evidence>
<sequence>MNNFNPDYYDQDTTAGRGMFAIDAIAEERAAFIRKTYMHLFGAIMAFMGLEFILFSNDALVDRMVAAIGGNWWLVLIAFMAASWIASAMASSAKSLGTQYAGLALYIVAEAVIFVPILYVATRFTNPEAHVIPVAAIITLCIFGGLTAYVFVTGADFSFLGGFLTIAMLAAIGIAIGAALFGFTLGYLFAGAMVLLLSGYILYDTSNVLHHYSTDQYVSASLALFASVATLFWYVLRIVMMFASDD</sequence>
<keyword evidence="9" id="KW-1185">Reference proteome</keyword>
<accession>A0A518FNM8</accession>
<dbReference type="GO" id="GO:0005886">
    <property type="term" value="C:plasma membrane"/>
    <property type="evidence" value="ECO:0007669"/>
    <property type="project" value="TreeGrafter"/>
</dbReference>
<feature type="transmembrane region" description="Helical" evidence="6">
    <location>
        <begin position="100"/>
        <end position="119"/>
    </location>
</feature>
<evidence type="ECO:0000256" key="1">
    <source>
        <dbReference type="ARBA" id="ARBA00004141"/>
    </source>
</evidence>
<feature type="transmembrane region" description="Helical" evidence="6">
    <location>
        <begin position="37"/>
        <end position="55"/>
    </location>
</feature>
<accession>A0A518A2F4</accession>
<feature type="transmembrane region" description="Helical" evidence="6">
    <location>
        <begin position="159"/>
        <end position="181"/>
    </location>
</feature>
<feature type="transmembrane region" description="Helical" evidence="6">
    <location>
        <begin position="187"/>
        <end position="205"/>
    </location>
</feature>
<keyword evidence="5 6" id="KW-0472">Membrane</keyword>
<evidence type="ECO:0000256" key="2">
    <source>
        <dbReference type="ARBA" id="ARBA00010350"/>
    </source>
</evidence>
<reference evidence="8 10" key="1">
    <citation type="submission" date="2019-02" db="EMBL/GenBank/DDBJ databases">
        <title>Deep-cultivation of Planctomycetes and their phenomic and genomic characterization uncovers novel biology.</title>
        <authorList>
            <person name="Wiegand S."/>
            <person name="Jogler M."/>
            <person name="Boedeker C."/>
            <person name="Pinto D."/>
            <person name="Vollmers J."/>
            <person name="Rivas-Marin E."/>
            <person name="Kohn T."/>
            <person name="Peeters S.H."/>
            <person name="Heuer A."/>
            <person name="Rast P."/>
            <person name="Oberbeckmann S."/>
            <person name="Bunk B."/>
            <person name="Jeske O."/>
            <person name="Meyerdierks A."/>
            <person name="Storesund J.E."/>
            <person name="Kallscheuer N."/>
            <person name="Luecker S."/>
            <person name="Lage O.M."/>
            <person name="Pohl T."/>
            <person name="Merkel B.J."/>
            <person name="Hornburger P."/>
            <person name="Mueller R.-W."/>
            <person name="Bruemmer F."/>
            <person name="Labrenz M."/>
            <person name="Spormann A.M."/>
            <person name="Op den Camp H."/>
            <person name="Overmann J."/>
            <person name="Amann R."/>
            <person name="Jetten M.S.M."/>
            <person name="Mascher T."/>
            <person name="Medema M.H."/>
            <person name="Devos D.P."/>
            <person name="Kaster A.-K."/>
            <person name="Ovreas L."/>
            <person name="Rohde M."/>
            <person name="Galperin M.Y."/>
            <person name="Jogler C."/>
        </authorList>
    </citation>
    <scope>NUCLEOTIDE SEQUENCE [LARGE SCALE GENOMIC DNA]</scope>
    <source>
        <strain evidence="7 9">Enr10</strain>
        <strain evidence="8 10">Pan153</strain>
    </source>
</reference>
<dbReference type="InterPro" id="IPR006214">
    <property type="entry name" value="Bax_inhibitor_1-related"/>
</dbReference>
<dbReference type="AlphaFoldDB" id="A0A518FNM8"/>
<dbReference type="EMBL" id="CP036317">
    <property type="protein sequence ID" value="QDV17954.1"/>
    <property type="molecule type" value="Genomic_DNA"/>
</dbReference>
<gene>
    <name evidence="7" type="ORF">Enr10x_12390</name>
    <name evidence="8" type="ORF">Pan153_26100</name>
</gene>
<organism evidence="8 10">
    <name type="scientific">Gimesia panareensis</name>
    <dbReference type="NCBI Taxonomy" id="2527978"/>
    <lineage>
        <taxon>Bacteria</taxon>
        <taxon>Pseudomonadati</taxon>
        <taxon>Planctomycetota</taxon>
        <taxon>Planctomycetia</taxon>
        <taxon>Planctomycetales</taxon>
        <taxon>Planctomycetaceae</taxon>
        <taxon>Gimesia</taxon>
    </lineage>
</organism>
<feature type="transmembrane region" description="Helical" evidence="6">
    <location>
        <begin position="67"/>
        <end position="88"/>
    </location>
</feature>
<evidence type="ECO:0000313" key="10">
    <source>
        <dbReference type="Proteomes" id="UP000320839"/>
    </source>
</evidence>
<feature type="transmembrane region" description="Helical" evidence="6">
    <location>
        <begin position="217"/>
        <end position="236"/>
    </location>
</feature>
<dbReference type="Proteomes" id="UP000315647">
    <property type="component" value="Chromosome"/>
</dbReference>
<evidence type="ECO:0000313" key="8">
    <source>
        <dbReference type="EMBL" id="QDV17954.1"/>
    </source>
</evidence>
<dbReference type="RefSeq" id="WP_145104964.1">
    <property type="nucleotide sequence ID" value="NZ_CP036277.1"/>
</dbReference>
<dbReference type="PANTHER" id="PTHR23291">
    <property type="entry name" value="BAX INHIBITOR-RELATED"/>
    <property type="match status" value="1"/>
</dbReference>
<keyword evidence="3 6" id="KW-0812">Transmembrane</keyword>
<evidence type="ECO:0000256" key="3">
    <source>
        <dbReference type="ARBA" id="ARBA00022692"/>
    </source>
</evidence>
<proteinExistence type="inferred from homology"/>
<evidence type="ECO:0000313" key="9">
    <source>
        <dbReference type="Proteomes" id="UP000315647"/>
    </source>
</evidence>
<dbReference type="Proteomes" id="UP000320839">
    <property type="component" value="Chromosome"/>
</dbReference>
<comment type="similarity">
    <text evidence="2 6">Belongs to the BI1 family.</text>
</comment>
<protein>
    <submittedName>
        <fullName evidence="8">HflBKC-binding inner membrane protein</fullName>
    </submittedName>
</protein>